<evidence type="ECO:0000256" key="4">
    <source>
        <dbReference type="ARBA" id="ARBA00022801"/>
    </source>
</evidence>
<comment type="cofactor">
    <cofactor evidence="1">
        <name>Zn(2+)</name>
        <dbReference type="ChEBI" id="CHEBI:29105"/>
    </cofactor>
</comment>
<keyword evidence="8" id="KW-0732">Signal</keyword>
<dbReference type="GO" id="GO:0008237">
    <property type="term" value="F:metallopeptidase activity"/>
    <property type="evidence" value="ECO:0007669"/>
    <property type="project" value="UniProtKB-KW"/>
</dbReference>
<feature type="transmembrane region" description="Helical" evidence="7">
    <location>
        <begin position="110"/>
        <end position="132"/>
    </location>
</feature>
<accession>A0A699Z157</accession>
<organism evidence="9 10">
    <name type="scientific">Haematococcus lacustris</name>
    <name type="common">Green alga</name>
    <name type="synonym">Haematococcus pluvialis</name>
    <dbReference type="NCBI Taxonomy" id="44745"/>
    <lineage>
        <taxon>Eukaryota</taxon>
        <taxon>Viridiplantae</taxon>
        <taxon>Chlorophyta</taxon>
        <taxon>core chlorophytes</taxon>
        <taxon>Chlorophyceae</taxon>
        <taxon>CS clade</taxon>
        <taxon>Chlamydomonadales</taxon>
        <taxon>Haematococcaceae</taxon>
        <taxon>Haematococcus</taxon>
    </lineage>
</organism>
<comment type="caution">
    <text evidence="9">The sequence shown here is derived from an EMBL/GenBank/DDBJ whole genome shotgun (WGS) entry which is preliminary data.</text>
</comment>
<keyword evidence="10" id="KW-1185">Reference proteome</keyword>
<feature type="non-terminal residue" evidence="9">
    <location>
        <position position="182"/>
    </location>
</feature>
<comment type="similarity">
    <text evidence="2">Belongs to the peptidase M50B family.</text>
</comment>
<evidence type="ECO:0000256" key="2">
    <source>
        <dbReference type="ARBA" id="ARBA00007931"/>
    </source>
</evidence>
<keyword evidence="3" id="KW-0645">Protease</keyword>
<evidence type="ECO:0000313" key="10">
    <source>
        <dbReference type="Proteomes" id="UP000485058"/>
    </source>
</evidence>
<gene>
    <name evidence="9" type="ORF">HaLaN_11450</name>
</gene>
<keyword evidence="7" id="KW-0472">Membrane</keyword>
<dbReference type="Proteomes" id="UP000485058">
    <property type="component" value="Unassembled WGS sequence"/>
</dbReference>
<name>A0A699Z157_HAELA</name>
<keyword evidence="4" id="KW-0378">Hydrolase</keyword>
<evidence type="ECO:0000256" key="5">
    <source>
        <dbReference type="ARBA" id="ARBA00022833"/>
    </source>
</evidence>
<evidence type="ECO:0000256" key="1">
    <source>
        <dbReference type="ARBA" id="ARBA00001947"/>
    </source>
</evidence>
<keyword evidence="7" id="KW-1133">Transmembrane helix</keyword>
<dbReference type="EMBL" id="BLLF01000825">
    <property type="protein sequence ID" value="GFH15255.1"/>
    <property type="molecule type" value="Genomic_DNA"/>
</dbReference>
<feature type="transmembrane region" description="Helical" evidence="7">
    <location>
        <begin position="152"/>
        <end position="176"/>
    </location>
</feature>
<reference evidence="9 10" key="1">
    <citation type="submission" date="2020-02" db="EMBL/GenBank/DDBJ databases">
        <title>Draft genome sequence of Haematococcus lacustris strain NIES-144.</title>
        <authorList>
            <person name="Morimoto D."/>
            <person name="Nakagawa S."/>
            <person name="Yoshida T."/>
            <person name="Sawayama S."/>
        </authorList>
    </citation>
    <scope>NUCLEOTIDE SEQUENCE [LARGE SCALE GENOMIC DNA]</scope>
    <source>
        <strain evidence="9 10">NIES-144</strain>
    </source>
</reference>
<dbReference type="AlphaFoldDB" id="A0A699Z157"/>
<feature type="transmembrane region" description="Helical" evidence="7">
    <location>
        <begin position="76"/>
        <end position="98"/>
    </location>
</feature>
<dbReference type="PANTHER" id="PTHR39188">
    <property type="entry name" value="MEMBRANE-ASSOCIATED ZINC METALLOPROTEASE M50B"/>
    <property type="match status" value="1"/>
</dbReference>
<evidence type="ECO:0000256" key="6">
    <source>
        <dbReference type="ARBA" id="ARBA00023049"/>
    </source>
</evidence>
<feature type="chain" id="PRO_5025555463" description="Peptidase M50 domain-containing protein" evidence="8">
    <location>
        <begin position="16"/>
        <end position="182"/>
    </location>
</feature>
<evidence type="ECO:0008006" key="11">
    <source>
        <dbReference type="Google" id="ProtNLM"/>
    </source>
</evidence>
<dbReference type="GO" id="GO:0006508">
    <property type="term" value="P:proteolysis"/>
    <property type="evidence" value="ECO:0007669"/>
    <property type="project" value="UniProtKB-KW"/>
</dbReference>
<protein>
    <recommendedName>
        <fullName evidence="11">Peptidase M50 domain-containing protein</fullName>
    </recommendedName>
</protein>
<evidence type="ECO:0000313" key="9">
    <source>
        <dbReference type="EMBL" id="GFH15255.1"/>
    </source>
</evidence>
<dbReference type="PANTHER" id="PTHR39188:SF3">
    <property type="entry name" value="STAGE IV SPORULATION PROTEIN FB"/>
    <property type="match status" value="1"/>
</dbReference>
<proteinExistence type="inferred from homology"/>
<keyword evidence="7" id="KW-0812">Transmembrane</keyword>
<evidence type="ECO:0000256" key="3">
    <source>
        <dbReference type="ARBA" id="ARBA00022670"/>
    </source>
</evidence>
<sequence length="182" mass="18923">MWMLLWFLLLGPVLLFTVLIHELGHCFGARSVGGVVQGILLWPLGGLAFIGHTAGPKADMWVAIAGPLTHLPMTGFWLAMLAVATHAATGSWEISLALPDPSGAGLGQALCAGAVVMNLSMLAFNLLVPAYPLDGGRLLVDALLVAGVDDVLTARITLGLAVPLAIGVCVFGIVVFEMVTIM</sequence>
<feature type="non-terminal residue" evidence="9">
    <location>
        <position position="1"/>
    </location>
</feature>
<evidence type="ECO:0000256" key="8">
    <source>
        <dbReference type="SAM" id="SignalP"/>
    </source>
</evidence>
<keyword evidence="6" id="KW-0482">Metalloprotease</keyword>
<feature type="signal peptide" evidence="8">
    <location>
        <begin position="1"/>
        <end position="15"/>
    </location>
</feature>
<evidence type="ECO:0000256" key="7">
    <source>
        <dbReference type="SAM" id="Phobius"/>
    </source>
</evidence>
<keyword evidence="5" id="KW-0862">Zinc</keyword>